<keyword evidence="7" id="KW-1185">Reference proteome</keyword>
<evidence type="ECO:0000256" key="2">
    <source>
        <dbReference type="ARBA" id="ARBA00022643"/>
    </source>
</evidence>
<reference evidence="7" key="1">
    <citation type="submission" date="2016-10" db="EMBL/GenBank/DDBJ databases">
        <authorList>
            <person name="Varghese N."/>
            <person name="Submissions S."/>
        </authorList>
    </citation>
    <scope>NUCLEOTIDE SEQUENCE [LARGE SCALE GENOMIC DNA]</scope>
    <source>
        <strain evidence="7">DSM 22002</strain>
    </source>
</reference>
<dbReference type="PANTHER" id="PTHR42847:SF8">
    <property type="entry name" value="CONSERVED PROTEIN"/>
    <property type="match status" value="1"/>
</dbReference>
<evidence type="ECO:0000259" key="5">
    <source>
        <dbReference type="Pfam" id="PF00296"/>
    </source>
</evidence>
<evidence type="ECO:0000313" key="7">
    <source>
        <dbReference type="Proteomes" id="UP000198822"/>
    </source>
</evidence>
<dbReference type="Gene3D" id="3.20.20.30">
    <property type="entry name" value="Luciferase-like domain"/>
    <property type="match status" value="1"/>
</dbReference>
<evidence type="ECO:0000313" key="6">
    <source>
        <dbReference type="EMBL" id="SDH10038.1"/>
    </source>
</evidence>
<dbReference type="InterPro" id="IPR036661">
    <property type="entry name" value="Luciferase-like_sf"/>
</dbReference>
<organism evidence="6 7">
    <name type="scientific">Agrococcus jejuensis</name>
    <dbReference type="NCBI Taxonomy" id="399736"/>
    <lineage>
        <taxon>Bacteria</taxon>
        <taxon>Bacillati</taxon>
        <taxon>Actinomycetota</taxon>
        <taxon>Actinomycetes</taxon>
        <taxon>Micrococcales</taxon>
        <taxon>Microbacteriaceae</taxon>
        <taxon>Agrococcus</taxon>
    </lineage>
</organism>
<dbReference type="STRING" id="399736.SAMN04489720_0034"/>
<sequence>MTTLRTGLFVPQGWRLDLVDVEPAEQWRTMLDVARRAEAGSWESVWVYDHFHTTPHPTQEATHEAWTLMAALAAATDRIRLGQMCTCMGYRHPAHLAKIAATVDAISGGRVEMGIGAGWYEHEFRAYGYGFPGTGERIGRLRDGVQIMQRLWHEGEATLEGEWYSVDGAICQPQPLQRRPDGTPHIPTWIAGGGEQRTLRYVARWGDASNFGGTPEQFARKRDILHRHCDDVGRDPGTITNSTNLNVVVRATEAEARRVVDEVHARTDRTLPADQAGAAFKPEGAAVGSPEQVADRIRALQAAGCDYLVVYMPDVAYGHEGIDAFEEAVLPLLD</sequence>
<dbReference type="GO" id="GO:0046306">
    <property type="term" value="P:alkanesulfonate catabolic process"/>
    <property type="evidence" value="ECO:0007669"/>
    <property type="project" value="TreeGrafter"/>
</dbReference>
<evidence type="ECO:0000256" key="4">
    <source>
        <dbReference type="ARBA" id="ARBA00023033"/>
    </source>
</evidence>
<feature type="domain" description="Luciferase-like" evidence="5">
    <location>
        <begin position="24"/>
        <end position="306"/>
    </location>
</feature>
<proteinExistence type="predicted"/>
<dbReference type="InterPro" id="IPR019952">
    <property type="entry name" value="F420_OxRdatse_Rv1855c_pred"/>
</dbReference>
<accession>A0A1G7ZMX5</accession>
<dbReference type="Proteomes" id="UP000198822">
    <property type="component" value="Chromosome I"/>
</dbReference>
<keyword evidence="1" id="KW-0285">Flavoprotein</keyword>
<dbReference type="GO" id="GO:0008726">
    <property type="term" value="F:alkanesulfonate monooxygenase activity"/>
    <property type="evidence" value="ECO:0007669"/>
    <property type="project" value="TreeGrafter"/>
</dbReference>
<dbReference type="NCBIfam" id="TIGR03560">
    <property type="entry name" value="F420_Rv1855c"/>
    <property type="match status" value="1"/>
</dbReference>
<dbReference type="Pfam" id="PF00296">
    <property type="entry name" value="Bac_luciferase"/>
    <property type="match status" value="1"/>
</dbReference>
<keyword evidence="4" id="KW-0503">Monooxygenase</keyword>
<keyword evidence="2" id="KW-0288">FMN</keyword>
<dbReference type="InterPro" id="IPR050172">
    <property type="entry name" value="SsuD_RutA_monooxygenase"/>
</dbReference>
<dbReference type="EMBL" id="LT629695">
    <property type="protein sequence ID" value="SDH10038.1"/>
    <property type="molecule type" value="Genomic_DNA"/>
</dbReference>
<keyword evidence="3" id="KW-0560">Oxidoreductase</keyword>
<evidence type="ECO:0000256" key="3">
    <source>
        <dbReference type="ARBA" id="ARBA00023002"/>
    </source>
</evidence>
<dbReference type="RefSeq" id="WP_331711981.1">
    <property type="nucleotide sequence ID" value="NZ_LT629695.1"/>
</dbReference>
<gene>
    <name evidence="6" type="ORF">SAMN04489720_0034</name>
</gene>
<dbReference type="PANTHER" id="PTHR42847">
    <property type="entry name" value="ALKANESULFONATE MONOOXYGENASE"/>
    <property type="match status" value="1"/>
</dbReference>
<dbReference type="SUPFAM" id="SSF51679">
    <property type="entry name" value="Bacterial luciferase-like"/>
    <property type="match status" value="1"/>
</dbReference>
<name>A0A1G7ZMX5_9MICO</name>
<evidence type="ECO:0000256" key="1">
    <source>
        <dbReference type="ARBA" id="ARBA00022630"/>
    </source>
</evidence>
<protein>
    <submittedName>
        <fullName evidence="6">Probable F420-dependent oxidoreductase, Rv1855c family</fullName>
    </submittedName>
</protein>
<dbReference type="AlphaFoldDB" id="A0A1G7ZMX5"/>
<dbReference type="InterPro" id="IPR011251">
    <property type="entry name" value="Luciferase-like_dom"/>
</dbReference>